<proteinExistence type="predicted"/>
<sequence length="599" mass="69211">MSTSTDTRSTYFERPPEQWSIIGYYHFRKEQPNFDVFRKENDWLKKDLEAIINSSRSTDFQRKRASKLCSSLPLFLTRLCNPQLGRAPTSCPVDDLLARCEKLHALPWCLIATKECKIAQSNARQRNCPLLEGPRKYRNDENACRDGTGKKTTDGVLTVIETTNELHQQNLLSMFPDNKSTEILKRRHTPYEFDDDDDTDKEDDKDLASAIEEDSIENDSTEDDHHPKVNKVAFREAYNLIPNDSKLRLRTGKIVEDVLFNYVKDMDDEHEMEWEELTVDRLGVPSIPQDIAKELARYGKKSLGELRKIVTTPYLQDGVTYDVQQHCDLEWIQLAVRALVNLYENTDSPLVRNQYEDWFTVALFGACIDTCMRNAQLGTDVNRTDAPSLSSANRKNRAQPNSARKLIGRKIDGIVYVVNRLLEVGAIEAARSFFGEFDRKCLIENFKMPKTLHDMLAEHIRAVDYDDKKIKKLQVFGILHLGLRVQFTRLWCAGGSVTIFRKDPQLYYLDKKFSVEGIKTFLKFLASIYQRKVIIRNNLNVLNNSDNDVLESNEDDLYNELIEIGRPSTPPPSSQSVRYFADCWKTPRKVKPKKKRKLE</sequence>
<evidence type="ECO:0000313" key="2">
    <source>
        <dbReference type="EMBL" id="CAG8734104.1"/>
    </source>
</evidence>
<dbReference type="EMBL" id="CAJVPQ010013032">
    <property type="protein sequence ID" value="CAG8734104.1"/>
    <property type="molecule type" value="Genomic_DNA"/>
</dbReference>
<feature type="compositionally biased region" description="Acidic residues" evidence="1">
    <location>
        <begin position="192"/>
        <end position="201"/>
    </location>
</feature>
<keyword evidence="3" id="KW-1185">Reference proteome</keyword>
<protein>
    <submittedName>
        <fullName evidence="2">5985_t:CDS:1</fullName>
    </submittedName>
</protein>
<dbReference type="Proteomes" id="UP000789570">
    <property type="component" value="Unassembled WGS sequence"/>
</dbReference>
<evidence type="ECO:0000256" key="1">
    <source>
        <dbReference type="SAM" id="MobiDB-lite"/>
    </source>
</evidence>
<dbReference type="OrthoDB" id="2443848at2759"/>
<accession>A0A9N9IGN8</accession>
<reference evidence="2" key="1">
    <citation type="submission" date="2021-06" db="EMBL/GenBank/DDBJ databases">
        <authorList>
            <person name="Kallberg Y."/>
            <person name="Tangrot J."/>
            <person name="Rosling A."/>
        </authorList>
    </citation>
    <scope>NUCLEOTIDE SEQUENCE</scope>
    <source>
        <strain evidence="2">UK204</strain>
    </source>
</reference>
<organism evidence="2 3">
    <name type="scientific">Funneliformis caledonium</name>
    <dbReference type="NCBI Taxonomy" id="1117310"/>
    <lineage>
        <taxon>Eukaryota</taxon>
        <taxon>Fungi</taxon>
        <taxon>Fungi incertae sedis</taxon>
        <taxon>Mucoromycota</taxon>
        <taxon>Glomeromycotina</taxon>
        <taxon>Glomeromycetes</taxon>
        <taxon>Glomerales</taxon>
        <taxon>Glomeraceae</taxon>
        <taxon>Funneliformis</taxon>
    </lineage>
</organism>
<dbReference type="AlphaFoldDB" id="A0A9N9IGN8"/>
<evidence type="ECO:0000313" key="3">
    <source>
        <dbReference type="Proteomes" id="UP000789570"/>
    </source>
</evidence>
<comment type="caution">
    <text evidence="2">The sequence shown here is derived from an EMBL/GenBank/DDBJ whole genome shotgun (WGS) entry which is preliminary data.</text>
</comment>
<feature type="region of interest" description="Disordered" evidence="1">
    <location>
        <begin position="187"/>
        <end position="206"/>
    </location>
</feature>
<gene>
    <name evidence="2" type="ORF">FCALED_LOCUS15181</name>
</gene>
<name>A0A9N9IGN8_9GLOM</name>